<dbReference type="EMBL" id="CP069127">
    <property type="protein sequence ID" value="QRG66664.1"/>
    <property type="molecule type" value="Genomic_DNA"/>
</dbReference>
<name>A0ABX7FKA6_BRECH</name>
<dbReference type="Pfam" id="PF00496">
    <property type="entry name" value="SBP_bac_5"/>
    <property type="match status" value="1"/>
</dbReference>
<evidence type="ECO:0000256" key="3">
    <source>
        <dbReference type="ARBA" id="ARBA00022729"/>
    </source>
</evidence>
<dbReference type="RefSeq" id="WP_203353730.1">
    <property type="nucleotide sequence ID" value="NZ_CP069127.1"/>
</dbReference>
<keyword evidence="3" id="KW-0732">Signal</keyword>
<dbReference type="PROSITE" id="PS51257">
    <property type="entry name" value="PROKAR_LIPOPROTEIN"/>
    <property type="match status" value="1"/>
</dbReference>
<dbReference type="InterPro" id="IPR030678">
    <property type="entry name" value="Peptide/Ni-bd"/>
</dbReference>
<dbReference type="Proteomes" id="UP000596248">
    <property type="component" value="Chromosome"/>
</dbReference>
<accession>A0ABX7FKA6</accession>
<dbReference type="Gene3D" id="3.40.190.10">
    <property type="entry name" value="Periplasmic binding protein-like II"/>
    <property type="match status" value="1"/>
</dbReference>
<dbReference type="InterPro" id="IPR039424">
    <property type="entry name" value="SBP_5"/>
</dbReference>
<evidence type="ECO:0000256" key="1">
    <source>
        <dbReference type="ARBA" id="ARBA00005695"/>
    </source>
</evidence>
<reference evidence="5 6" key="1">
    <citation type="submission" date="2021-01" db="EMBL/GenBank/DDBJ databases">
        <title>Identification of strong promoters based on the transcriptome of Brevibacillus choshinensis.</title>
        <authorList>
            <person name="Yao D."/>
            <person name="Zhang K."/>
            <person name="Wu J."/>
        </authorList>
    </citation>
    <scope>NUCLEOTIDE SEQUENCE [LARGE SCALE GENOMIC DNA]</scope>
    <source>
        <strain evidence="5 6">HPD31-SP3</strain>
    </source>
</reference>
<dbReference type="PANTHER" id="PTHR30290:SF9">
    <property type="entry name" value="OLIGOPEPTIDE-BINDING PROTEIN APPA"/>
    <property type="match status" value="1"/>
</dbReference>
<comment type="similarity">
    <text evidence="1">Belongs to the bacterial solute-binding protein 5 family.</text>
</comment>
<dbReference type="Gene3D" id="3.90.76.10">
    <property type="entry name" value="Dipeptide-binding Protein, Domain 1"/>
    <property type="match status" value="1"/>
</dbReference>
<evidence type="ECO:0000313" key="6">
    <source>
        <dbReference type="Proteomes" id="UP000596248"/>
    </source>
</evidence>
<keyword evidence="6" id="KW-1185">Reference proteome</keyword>
<dbReference type="PANTHER" id="PTHR30290">
    <property type="entry name" value="PERIPLASMIC BINDING COMPONENT OF ABC TRANSPORTER"/>
    <property type="match status" value="1"/>
</dbReference>
<sequence>MAQTKQQLLRMLLAISVAWTTALIGCSPSPKERAEHKNISEAPKDGGTLIIARLSDADNLDPQFSSTLNAASVVHQKVYEGLVTRDKNMEFRPLLATEWKQINDVVWEFKLRQGITFHDGTPFTSAAVKKTFDRILDPKTASPRATVFGKVKEVKTVDDYTVQMILTEPFAPLLSILASHEGSIFSPKAIDQYGKDLSKHPVGTGPFSFQSWKPGQEITLVKNKNYWGDKPKIDQVVFRVVPEDTTRIAMVETGEAHIAEPLPVTAIEQIESSDKMSVYRSEALGTEYIGFNVKKKPFDDVRVRRAISHAIETDAIIKGVYNNVGTKANSPLSPKVFGYSPEVKTYPYDLNKARELLSEAGYPNGFRTTIWTYDRKDRVNVAEVVQSQLKGIGIDVEVKVMEYGAFVDAIEVKKEHDMFISGWGNATGDADYNQYNLFHTNSAGRGNSFNYTNPELDTLIEAGRREQDPAKRKEIYAKAQEIEVRDALLIPIRNLEHVTAISKNVQDFWISPSGYLMINEVKIH</sequence>
<proteinExistence type="inferred from homology"/>
<dbReference type="SUPFAM" id="SSF53850">
    <property type="entry name" value="Periplasmic binding protein-like II"/>
    <property type="match status" value="1"/>
</dbReference>
<dbReference type="CDD" id="cd08499">
    <property type="entry name" value="PBP2_Ylib_like"/>
    <property type="match status" value="1"/>
</dbReference>
<organism evidence="5 6">
    <name type="scientific">Brevibacillus choshinensis</name>
    <dbReference type="NCBI Taxonomy" id="54911"/>
    <lineage>
        <taxon>Bacteria</taxon>
        <taxon>Bacillati</taxon>
        <taxon>Bacillota</taxon>
        <taxon>Bacilli</taxon>
        <taxon>Bacillales</taxon>
        <taxon>Paenibacillaceae</taxon>
        <taxon>Brevibacillus</taxon>
    </lineage>
</organism>
<feature type="domain" description="Solute-binding protein family 5" evidence="4">
    <location>
        <begin position="90"/>
        <end position="443"/>
    </location>
</feature>
<protein>
    <submittedName>
        <fullName evidence="5">Glutathione ABC transporter substrate-binding protein</fullName>
    </submittedName>
</protein>
<gene>
    <name evidence="5" type="ORF">JNE38_24645</name>
</gene>
<evidence type="ECO:0000313" key="5">
    <source>
        <dbReference type="EMBL" id="QRG66664.1"/>
    </source>
</evidence>
<dbReference type="PIRSF" id="PIRSF002741">
    <property type="entry name" value="MppA"/>
    <property type="match status" value="1"/>
</dbReference>
<evidence type="ECO:0000259" key="4">
    <source>
        <dbReference type="Pfam" id="PF00496"/>
    </source>
</evidence>
<dbReference type="InterPro" id="IPR000914">
    <property type="entry name" value="SBP_5_dom"/>
</dbReference>
<keyword evidence="2" id="KW-0813">Transport</keyword>
<evidence type="ECO:0000256" key="2">
    <source>
        <dbReference type="ARBA" id="ARBA00022448"/>
    </source>
</evidence>
<dbReference type="Gene3D" id="3.10.105.10">
    <property type="entry name" value="Dipeptide-binding Protein, Domain 3"/>
    <property type="match status" value="1"/>
</dbReference>